<dbReference type="EMBL" id="CP043641">
    <property type="protein sequence ID" value="QNE36828.1"/>
    <property type="molecule type" value="Genomic_DNA"/>
</dbReference>
<feature type="transmembrane region" description="Helical" evidence="6">
    <location>
        <begin position="353"/>
        <end position="373"/>
    </location>
</feature>
<organism evidence="7 8">
    <name type="scientific">Leifsonia shinshuensis</name>
    <dbReference type="NCBI Taxonomy" id="150026"/>
    <lineage>
        <taxon>Bacteria</taxon>
        <taxon>Bacillati</taxon>
        <taxon>Actinomycetota</taxon>
        <taxon>Actinomycetes</taxon>
        <taxon>Micrococcales</taxon>
        <taxon>Microbacteriaceae</taxon>
        <taxon>Leifsonia</taxon>
    </lineage>
</organism>
<comment type="subcellular location">
    <subcellularLocation>
        <location evidence="1">Membrane</location>
        <topology evidence="1">Multi-pass membrane protein</topology>
    </subcellularLocation>
</comment>
<feature type="transmembrane region" description="Helical" evidence="6">
    <location>
        <begin position="295"/>
        <end position="313"/>
    </location>
</feature>
<evidence type="ECO:0000313" key="7">
    <source>
        <dbReference type="EMBL" id="QNE36828.1"/>
    </source>
</evidence>
<dbReference type="PANTHER" id="PTHR43359:SF1">
    <property type="entry name" value="FORMATE HYDROGENLYASE SUBUNIT 4-RELATED"/>
    <property type="match status" value="1"/>
</dbReference>
<keyword evidence="4 6" id="KW-0472">Membrane</keyword>
<dbReference type="PANTHER" id="PTHR43359">
    <property type="entry name" value="FORMATE HYDROGENLYASE SUBUNIT 4"/>
    <property type="match status" value="1"/>
</dbReference>
<gene>
    <name evidence="7" type="ORF">F1C12_18030</name>
</gene>
<protein>
    <submittedName>
        <fullName evidence="7">Formate hydrogenlyase subunit 4</fullName>
    </submittedName>
</protein>
<name>A0A7G6YEB3_9MICO</name>
<feature type="transmembrane region" description="Helical" evidence="6">
    <location>
        <begin position="65"/>
        <end position="86"/>
    </location>
</feature>
<feature type="transmembrane region" description="Helical" evidence="6">
    <location>
        <begin position="202"/>
        <end position="221"/>
    </location>
</feature>
<reference evidence="8" key="1">
    <citation type="submission" date="2019-09" db="EMBL/GenBank/DDBJ databases">
        <title>Antimicrobial potential of Antarctic Bacteria.</title>
        <authorList>
            <person name="Benaud N."/>
            <person name="Edwards R.J."/>
            <person name="Ferrari B.C."/>
        </authorList>
    </citation>
    <scope>NUCLEOTIDE SEQUENCE [LARGE SCALE GENOMIC DNA]</scope>
    <source>
        <strain evidence="8">INR9</strain>
    </source>
</reference>
<dbReference type="GO" id="GO:0016829">
    <property type="term" value="F:lyase activity"/>
    <property type="evidence" value="ECO:0007669"/>
    <property type="project" value="UniProtKB-KW"/>
</dbReference>
<feature type="transmembrane region" description="Helical" evidence="6">
    <location>
        <begin position="115"/>
        <end position="139"/>
    </location>
</feature>
<evidence type="ECO:0000256" key="2">
    <source>
        <dbReference type="ARBA" id="ARBA00022692"/>
    </source>
</evidence>
<dbReference type="InterPro" id="IPR001694">
    <property type="entry name" value="NADH_UbQ_OxRdtase_su1/FPO"/>
</dbReference>
<keyword evidence="3 6" id="KW-1133">Transmembrane helix</keyword>
<evidence type="ECO:0000256" key="1">
    <source>
        <dbReference type="ARBA" id="ARBA00004141"/>
    </source>
</evidence>
<dbReference type="KEGG" id="lse:F1C12_18030"/>
<dbReference type="Proteomes" id="UP000515511">
    <property type="component" value="Chromosome"/>
</dbReference>
<keyword evidence="7" id="KW-0456">Lyase</keyword>
<evidence type="ECO:0000256" key="3">
    <source>
        <dbReference type="ARBA" id="ARBA00022989"/>
    </source>
</evidence>
<proteinExistence type="predicted"/>
<evidence type="ECO:0000256" key="5">
    <source>
        <dbReference type="SAM" id="MobiDB-lite"/>
    </source>
</evidence>
<feature type="transmembrane region" description="Helical" evidence="6">
    <location>
        <begin position="319"/>
        <end position="341"/>
    </location>
</feature>
<feature type="region of interest" description="Disordered" evidence="5">
    <location>
        <begin position="31"/>
        <end position="51"/>
    </location>
</feature>
<dbReference type="InterPro" id="IPR052561">
    <property type="entry name" value="ComplexI_Subunit1"/>
</dbReference>
<feature type="transmembrane region" description="Helical" evidence="6">
    <location>
        <begin position="159"/>
        <end position="181"/>
    </location>
</feature>
<evidence type="ECO:0000256" key="6">
    <source>
        <dbReference type="SAM" id="Phobius"/>
    </source>
</evidence>
<dbReference type="Pfam" id="PF00146">
    <property type="entry name" value="NADHdh"/>
    <property type="match status" value="1"/>
</dbReference>
<sequence>MELAGTTLVRTAYALIAPVTRDGNRHARALERGREHRAEPSLRSTSDRGCNDRGGSTVIELSAPVIQFLQVLTIAGAAPGVSGIIASIEARMQGRRGPRILQPYFDLAKLFGKEALAPAGAGWFFLAGPVIAFACYLTVPLLIPVLTTFGLPLGNMGDILGGGFILALASFVVAVAAASTGDPYAQLGASRAKTFGAITEPVVLLVVFTVAILTTTDLPYVLGATVTSGPEQIIRPAHLLASAALFMVILFETARIPVETHTGTIEFGMIEEARSFEHSGPYLALLKWGSAAKQLIFYTILLNVFVAPWGLAPSGRLDLVVLAIIALLVKATALGVVVAVIDNTFAKLRLFKITEFVAAAFLLAVLAILTLYLGGG</sequence>
<accession>A0A7G6YEB3</accession>
<keyword evidence="2 6" id="KW-0812">Transmembrane</keyword>
<dbReference type="AlphaFoldDB" id="A0A7G6YEB3"/>
<dbReference type="GO" id="GO:0005886">
    <property type="term" value="C:plasma membrane"/>
    <property type="evidence" value="ECO:0007669"/>
    <property type="project" value="TreeGrafter"/>
</dbReference>
<evidence type="ECO:0000313" key="8">
    <source>
        <dbReference type="Proteomes" id="UP000515511"/>
    </source>
</evidence>
<evidence type="ECO:0000256" key="4">
    <source>
        <dbReference type="ARBA" id="ARBA00023136"/>
    </source>
</evidence>